<evidence type="ECO:0000313" key="4">
    <source>
        <dbReference type="Proteomes" id="UP001149719"/>
    </source>
</evidence>
<proteinExistence type="predicted"/>
<name>A0ABT4JRV2_9GAMM</name>
<protein>
    <submittedName>
        <fullName evidence="3">Tripartite tricarboxylate transporter TctB family protein</fullName>
    </submittedName>
</protein>
<evidence type="ECO:0000256" key="1">
    <source>
        <dbReference type="SAM" id="Phobius"/>
    </source>
</evidence>
<accession>A0ABT4JRV2</accession>
<feature type="transmembrane region" description="Helical" evidence="1">
    <location>
        <begin position="81"/>
        <end position="113"/>
    </location>
</feature>
<feature type="transmembrane region" description="Helical" evidence="1">
    <location>
        <begin position="7"/>
        <end position="28"/>
    </location>
</feature>
<evidence type="ECO:0000313" key="3">
    <source>
        <dbReference type="EMBL" id="MCZ2720752.1"/>
    </source>
</evidence>
<dbReference type="Pfam" id="PF07331">
    <property type="entry name" value="TctB"/>
    <property type="match status" value="1"/>
</dbReference>
<keyword evidence="4" id="KW-1185">Reference proteome</keyword>
<dbReference type="InterPro" id="IPR009936">
    <property type="entry name" value="DUF1468"/>
</dbReference>
<dbReference type="EMBL" id="JAPUBN010000010">
    <property type="protein sequence ID" value="MCZ2720752.1"/>
    <property type="molecule type" value="Genomic_DNA"/>
</dbReference>
<evidence type="ECO:0000259" key="2">
    <source>
        <dbReference type="Pfam" id="PF07331"/>
    </source>
</evidence>
<gene>
    <name evidence="3" type="ORF">O1D97_03615</name>
</gene>
<comment type="caution">
    <text evidence="3">The sequence shown here is derived from an EMBL/GenBank/DDBJ whole genome shotgun (WGS) entry which is preliminary data.</text>
</comment>
<feature type="transmembrane region" description="Helical" evidence="1">
    <location>
        <begin position="40"/>
        <end position="60"/>
    </location>
</feature>
<dbReference type="RefSeq" id="WP_269122877.1">
    <property type="nucleotide sequence ID" value="NZ_JAPUBN010000010.1"/>
</dbReference>
<feature type="transmembrane region" description="Helical" evidence="1">
    <location>
        <begin position="119"/>
        <end position="144"/>
    </location>
</feature>
<reference evidence="3" key="1">
    <citation type="submission" date="2022-12" db="EMBL/GenBank/DDBJ databases">
        <title>Marinomonas 15G1-11 sp. nov, isolated from marine algae.</title>
        <authorList>
            <person name="Butt M."/>
            <person name="Choi D.G."/>
            <person name="Kim J.M."/>
            <person name="Lee J.K."/>
            <person name="Baek J.H."/>
            <person name="Jeon C.O."/>
        </authorList>
    </citation>
    <scope>NUCLEOTIDE SEQUENCE</scope>
    <source>
        <strain evidence="3">15G1-11</strain>
    </source>
</reference>
<feature type="domain" description="DUF1468" evidence="2">
    <location>
        <begin position="7"/>
        <end position="145"/>
    </location>
</feature>
<organism evidence="3 4">
    <name type="scientific">Marinomonas phaeophyticola</name>
    <dbReference type="NCBI Taxonomy" id="3004091"/>
    <lineage>
        <taxon>Bacteria</taxon>
        <taxon>Pseudomonadati</taxon>
        <taxon>Pseudomonadota</taxon>
        <taxon>Gammaproteobacteria</taxon>
        <taxon>Oceanospirillales</taxon>
        <taxon>Oceanospirillaceae</taxon>
        <taxon>Marinomonas</taxon>
    </lineage>
</organism>
<keyword evidence="1" id="KW-0472">Membrane</keyword>
<dbReference type="Proteomes" id="UP001149719">
    <property type="component" value="Unassembled WGS sequence"/>
</dbReference>
<keyword evidence="1" id="KW-1133">Transmembrane helix</keyword>
<keyword evidence="1" id="KW-0812">Transmembrane</keyword>
<sequence>MFNRDIVFPVLIIIFSATVLALIPQFSIPSYGQQDASVGAKFFPTVLAILQIIICIALLAQRKIKQLKTTASASIFSKMSLFGLGFLIAYAVLISFLGYLIASLIMFTLYLIFLKTKKASYYLFAYFFVVVIYYLFSQVFLISLPEGIL</sequence>